<keyword evidence="2" id="KW-0614">Plasmid</keyword>
<keyword evidence="3" id="KW-1185">Reference proteome</keyword>
<evidence type="ECO:0000256" key="1">
    <source>
        <dbReference type="SAM" id="MobiDB-lite"/>
    </source>
</evidence>
<protein>
    <submittedName>
        <fullName evidence="2">Uncharacterized protein</fullName>
    </submittedName>
</protein>
<name>A0A249PJ46_9HYPH</name>
<accession>A0A249PJ46</accession>
<dbReference type="EMBL" id="CP023068">
    <property type="protein sequence ID" value="ASY65745.1"/>
    <property type="molecule type" value="Genomic_DNA"/>
</dbReference>
<dbReference type="Proteomes" id="UP000217211">
    <property type="component" value="Plasmid pSJ05684b"/>
</dbReference>
<geneLocation type="plasmid" evidence="3">
    <name>psj05684b</name>
</geneLocation>
<feature type="region of interest" description="Disordered" evidence="1">
    <location>
        <begin position="27"/>
        <end position="49"/>
    </location>
</feature>
<gene>
    <name evidence="2" type="ORF">SJ05684_b47630</name>
</gene>
<dbReference type="KEGG" id="esj:SJ05684_b47630"/>
<sequence length="49" mass="5513">MRDHQRRMIFPSICDPGGADVNEIEEVQTSTSCMSPKIDFDPGTHPRPI</sequence>
<reference evidence="2 3" key="1">
    <citation type="submission" date="2017-08" db="EMBL/GenBank/DDBJ databases">
        <title>Multipartite genome sequences of Sinorhizobium species nodulating soybeans.</title>
        <authorList>
            <person name="Tian C.F."/>
        </authorList>
    </citation>
    <scope>NUCLEOTIDE SEQUENCE [LARGE SCALE GENOMIC DNA]</scope>
    <source>
        <strain evidence="2 3">CCBAU 05684</strain>
        <plasmid evidence="3">psj05684b</plasmid>
    </source>
</reference>
<evidence type="ECO:0000313" key="3">
    <source>
        <dbReference type="Proteomes" id="UP000217211"/>
    </source>
</evidence>
<dbReference type="AlphaFoldDB" id="A0A249PJ46"/>
<proteinExistence type="predicted"/>
<organism evidence="2 3">
    <name type="scientific">Sinorhizobium sojae CCBAU 05684</name>
    <dbReference type="NCBI Taxonomy" id="716928"/>
    <lineage>
        <taxon>Bacteria</taxon>
        <taxon>Pseudomonadati</taxon>
        <taxon>Pseudomonadota</taxon>
        <taxon>Alphaproteobacteria</taxon>
        <taxon>Hyphomicrobiales</taxon>
        <taxon>Rhizobiaceae</taxon>
        <taxon>Sinorhizobium/Ensifer group</taxon>
        <taxon>Sinorhizobium</taxon>
    </lineage>
</organism>
<feature type="compositionally biased region" description="Basic and acidic residues" evidence="1">
    <location>
        <begin position="38"/>
        <end position="49"/>
    </location>
</feature>
<evidence type="ECO:0000313" key="2">
    <source>
        <dbReference type="EMBL" id="ASY65745.1"/>
    </source>
</evidence>